<dbReference type="STRING" id="111015.AXF14_01460"/>
<dbReference type="InterPro" id="IPR057169">
    <property type="entry name" value="DUF7847"/>
</dbReference>
<proteinExistence type="predicted"/>
<keyword evidence="5" id="KW-1185">Reference proteome</keyword>
<dbReference type="Proteomes" id="UP000065220">
    <property type="component" value="Chromosome"/>
</dbReference>
<feature type="transmembrane region" description="Helical" evidence="2">
    <location>
        <begin position="340"/>
        <end position="365"/>
    </location>
</feature>
<keyword evidence="2" id="KW-0812">Transmembrane</keyword>
<feature type="transmembrane region" description="Helical" evidence="2">
    <location>
        <begin position="139"/>
        <end position="158"/>
    </location>
</feature>
<feature type="domain" description="DUF7847" evidence="3">
    <location>
        <begin position="122"/>
        <end position="411"/>
    </location>
</feature>
<dbReference type="EMBL" id="CP014228">
    <property type="protein sequence ID" value="AMD86508.1"/>
    <property type="molecule type" value="Genomic_DNA"/>
</dbReference>
<protein>
    <recommendedName>
        <fullName evidence="3">DUF7847 domain-containing protein</fullName>
    </recommendedName>
</protein>
<dbReference type="KEGG" id="ard:AXF14_01460"/>
<accession>A0A109W223</accession>
<evidence type="ECO:0000256" key="2">
    <source>
        <dbReference type="SAM" id="Phobius"/>
    </source>
</evidence>
<evidence type="ECO:0000313" key="4">
    <source>
        <dbReference type="EMBL" id="AMD86508.1"/>
    </source>
</evidence>
<sequence>MSENSGWLPPTSGGDRDARPQEETPAPRYGAYGSAPAGTPSYGSYGSEDSGQQGAAHPGAPYPGAPYPGSTHPGDSYPGGLPPQGGWGGPNASAPYAQGSGAPGGFFLAPKPGIIPLRPLGITEIIGGAVDALRANPRAMFLPALVVMTVIGLVSALLSGLSMRPLNSIAQTMESDASPTADQLAPMVGSSLVTMGSTALEGLITSIATAVLTGLLIVAVSRSVLGRVATPGEAWERTRGRVWALIGQSLLINLITGVVALVLVGAAVLLAVVIVSSASDGSTTAVVLAVLAAIILGLGAVVASLFLAVRLSMSSSALILENVGVLDGIRRSWRLTRGSFWRVLGILVLAGLIQALVTGLLGGLASTVSTLITATAPTQIALATAVTSFIATILSALILPFTASVTALTYIDLRMRHEGLDVELRQAATR</sequence>
<gene>
    <name evidence="4" type="ORF">AXF14_01460</name>
</gene>
<feature type="transmembrane region" description="Helical" evidence="2">
    <location>
        <begin position="287"/>
        <end position="309"/>
    </location>
</feature>
<evidence type="ECO:0000259" key="3">
    <source>
        <dbReference type="Pfam" id="PF25231"/>
    </source>
</evidence>
<dbReference type="Pfam" id="PF25231">
    <property type="entry name" value="DUF7847"/>
    <property type="match status" value="1"/>
</dbReference>
<feature type="transmembrane region" description="Helical" evidence="2">
    <location>
        <begin position="242"/>
        <end position="275"/>
    </location>
</feature>
<feature type="compositionally biased region" description="Polar residues" evidence="1">
    <location>
        <begin position="41"/>
        <end position="50"/>
    </location>
</feature>
<reference evidence="5" key="1">
    <citation type="submission" date="2016-02" db="EMBL/GenBank/DDBJ databases">
        <authorList>
            <person name="Holder M.E."/>
            <person name="Ajami N.J."/>
            <person name="Petrosino J.F."/>
        </authorList>
    </citation>
    <scope>NUCLEOTIDE SEQUENCE [LARGE SCALE GENOMIC DNA]</scope>
    <source>
        <strain evidence="5">CCUG 36733</strain>
    </source>
</reference>
<dbReference type="RefSeq" id="WP_067939496.1">
    <property type="nucleotide sequence ID" value="NZ_CP014228.1"/>
</dbReference>
<feature type="transmembrane region" description="Helical" evidence="2">
    <location>
        <begin position="202"/>
        <end position="221"/>
    </location>
</feature>
<name>A0A109W223_ACTRD</name>
<evidence type="ECO:0000313" key="5">
    <source>
        <dbReference type="Proteomes" id="UP000065220"/>
    </source>
</evidence>
<dbReference type="AlphaFoldDB" id="A0A109W223"/>
<keyword evidence="2" id="KW-1133">Transmembrane helix</keyword>
<evidence type="ECO:0000256" key="1">
    <source>
        <dbReference type="SAM" id="MobiDB-lite"/>
    </source>
</evidence>
<feature type="transmembrane region" description="Helical" evidence="2">
    <location>
        <begin position="385"/>
        <end position="411"/>
    </location>
</feature>
<feature type="region of interest" description="Disordered" evidence="1">
    <location>
        <begin position="1"/>
        <end position="95"/>
    </location>
</feature>
<keyword evidence="2" id="KW-0472">Membrane</keyword>
<dbReference type="OrthoDB" id="121140at2"/>
<organism evidence="4 5">
    <name type="scientific">Actinomyces radicidentis</name>
    <dbReference type="NCBI Taxonomy" id="111015"/>
    <lineage>
        <taxon>Bacteria</taxon>
        <taxon>Bacillati</taxon>
        <taxon>Actinomycetota</taxon>
        <taxon>Actinomycetes</taxon>
        <taxon>Actinomycetales</taxon>
        <taxon>Actinomycetaceae</taxon>
        <taxon>Actinomyces</taxon>
    </lineage>
</organism>